<proteinExistence type="predicted"/>
<keyword evidence="2" id="KW-1185">Reference proteome</keyword>
<feature type="non-terminal residue" evidence="1">
    <location>
        <position position="205"/>
    </location>
</feature>
<evidence type="ECO:0000313" key="2">
    <source>
        <dbReference type="Proteomes" id="UP000479000"/>
    </source>
</evidence>
<organism evidence="1 2">
    <name type="scientific">Nesidiocoris tenuis</name>
    <dbReference type="NCBI Taxonomy" id="355587"/>
    <lineage>
        <taxon>Eukaryota</taxon>
        <taxon>Metazoa</taxon>
        <taxon>Ecdysozoa</taxon>
        <taxon>Arthropoda</taxon>
        <taxon>Hexapoda</taxon>
        <taxon>Insecta</taxon>
        <taxon>Pterygota</taxon>
        <taxon>Neoptera</taxon>
        <taxon>Paraneoptera</taxon>
        <taxon>Hemiptera</taxon>
        <taxon>Heteroptera</taxon>
        <taxon>Panheteroptera</taxon>
        <taxon>Cimicomorpha</taxon>
        <taxon>Miridae</taxon>
        <taxon>Dicyphina</taxon>
        <taxon>Nesidiocoris</taxon>
    </lineage>
</organism>
<gene>
    <name evidence="1" type="ORF">NTEN_LOCUS16300</name>
</gene>
<protein>
    <submittedName>
        <fullName evidence="1">Uncharacterized protein</fullName>
    </submittedName>
</protein>
<dbReference type="Proteomes" id="UP000479000">
    <property type="component" value="Unassembled WGS sequence"/>
</dbReference>
<accession>A0A6H5H5B8</accession>
<reference evidence="1 2" key="1">
    <citation type="submission" date="2020-02" db="EMBL/GenBank/DDBJ databases">
        <authorList>
            <person name="Ferguson B K."/>
        </authorList>
    </citation>
    <scope>NUCLEOTIDE SEQUENCE [LARGE SCALE GENOMIC DNA]</scope>
</reference>
<dbReference type="EMBL" id="CADCXU010024044">
    <property type="protein sequence ID" value="CAB0011312.1"/>
    <property type="molecule type" value="Genomic_DNA"/>
</dbReference>
<dbReference type="AlphaFoldDB" id="A0A6H5H5B8"/>
<name>A0A6H5H5B8_9HEMI</name>
<evidence type="ECO:0000313" key="1">
    <source>
        <dbReference type="EMBL" id="CAB0011312.1"/>
    </source>
</evidence>
<sequence length="205" mass="23590">MGCGRVETLIVSERRESGNFEEEGLEARSRKQPRLCFSCPISLLAGLNRRRVGRAYRRILTSSSGGEFDGRMIYLNYVLNMDDAYPTEQMEISFIRSWRLERLNLDATLPATSIFIFGLLDYNHYFNVTCTQHLTLGSCLASSVRVFLNAAISQRNRVSILKEAYRYLFYRGLPCLLVKTESGNRRSWDRIRVLTNRPYLCYGGA</sequence>